<keyword evidence="3" id="KW-1185">Reference proteome</keyword>
<dbReference type="SUPFAM" id="SSF53098">
    <property type="entry name" value="Ribonuclease H-like"/>
    <property type="match status" value="1"/>
</dbReference>
<dbReference type="CDD" id="cd09279">
    <property type="entry name" value="RNase_HI_like"/>
    <property type="match status" value="1"/>
</dbReference>
<dbReference type="PANTHER" id="PTHR48475">
    <property type="entry name" value="RIBONUCLEASE H"/>
    <property type="match status" value="1"/>
</dbReference>
<dbReference type="EMBL" id="JYNY01000609">
    <property type="protein sequence ID" value="KJJ83373.1"/>
    <property type="molecule type" value="Genomic_DNA"/>
</dbReference>
<dbReference type="InterPro" id="IPR002156">
    <property type="entry name" value="RNaseH_domain"/>
</dbReference>
<name>A0A0F0CJ98_9BACT</name>
<dbReference type="InterPro" id="IPR012337">
    <property type="entry name" value="RNaseH-like_sf"/>
</dbReference>
<accession>A0A0F0CJ98</accession>
<dbReference type="GO" id="GO:0003676">
    <property type="term" value="F:nucleic acid binding"/>
    <property type="evidence" value="ECO:0007669"/>
    <property type="project" value="InterPro"/>
</dbReference>
<dbReference type="PROSITE" id="PS50879">
    <property type="entry name" value="RNASE_H_1"/>
    <property type="match status" value="1"/>
</dbReference>
<dbReference type="Proteomes" id="UP000033428">
    <property type="component" value="Unassembled WGS sequence"/>
</dbReference>
<dbReference type="InterPro" id="IPR036397">
    <property type="entry name" value="RNaseH_sf"/>
</dbReference>
<dbReference type="AlphaFoldDB" id="A0A0F0CJ98"/>
<evidence type="ECO:0000313" key="2">
    <source>
        <dbReference type="EMBL" id="KJJ83373.1"/>
    </source>
</evidence>
<reference evidence="2 3" key="1">
    <citation type="submission" date="2015-02" db="EMBL/GenBank/DDBJ databases">
        <title>Single-cell genomics of uncultivated deep-branching MTB reveals a conserved set of magnetosome genes.</title>
        <authorList>
            <person name="Kolinko S."/>
            <person name="Richter M."/>
            <person name="Glockner F.O."/>
            <person name="Brachmann A."/>
            <person name="Schuler D."/>
        </authorList>
    </citation>
    <scope>NUCLEOTIDE SEQUENCE [LARGE SCALE GENOMIC DNA]</scope>
    <source>
        <strain evidence="2">SKK-01</strain>
    </source>
</reference>
<protein>
    <submittedName>
        <fullName evidence="2">Ribonuclease HI</fullName>
    </submittedName>
</protein>
<evidence type="ECO:0000313" key="3">
    <source>
        <dbReference type="Proteomes" id="UP000033428"/>
    </source>
</evidence>
<dbReference type="Pfam" id="PF13456">
    <property type="entry name" value="RVT_3"/>
    <property type="match status" value="1"/>
</dbReference>
<evidence type="ECO:0000259" key="1">
    <source>
        <dbReference type="PROSITE" id="PS50879"/>
    </source>
</evidence>
<dbReference type="Gene3D" id="3.30.420.10">
    <property type="entry name" value="Ribonuclease H-like superfamily/Ribonuclease H"/>
    <property type="match status" value="1"/>
</dbReference>
<gene>
    <name evidence="2" type="ORF">OMAG_002763</name>
</gene>
<comment type="caution">
    <text evidence="2">The sequence shown here is derived from an EMBL/GenBank/DDBJ whole genome shotgun (WGS) entry which is preliminary data.</text>
</comment>
<dbReference type="GO" id="GO:0004523">
    <property type="term" value="F:RNA-DNA hybrid ribonuclease activity"/>
    <property type="evidence" value="ECO:0007669"/>
    <property type="project" value="InterPro"/>
</dbReference>
<organism evidence="2 3">
    <name type="scientific">Candidatus Omnitrophus magneticus</name>
    <dbReference type="NCBI Taxonomy" id="1609969"/>
    <lineage>
        <taxon>Bacteria</taxon>
        <taxon>Pseudomonadati</taxon>
        <taxon>Candidatus Omnitrophota</taxon>
        <taxon>Candidatus Omnitrophus</taxon>
    </lineage>
</organism>
<sequence>MTIHAKKVFIFTDGGSRGNPGPSAIGVVLKDETGKVIDQVSQYIGSGTNNVAEYMAVVHGLISASNLGYKNISLFMDSQLIARHLEGSYKINDDTLKKYYGIIKALFKGFNSIEITEIPREQNKEADSLVNQALDSAMKNNVNFNPAHARAATRIIK</sequence>
<dbReference type="PANTHER" id="PTHR48475:SF1">
    <property type="entry name" value="RNASE H TYPE-1 DOMAIN-CONTAINING PROTEIN"/>
    <property type="match status" value="1"/>
</dbReference>
<proteinExistence type="predicted"/>
<feature type="domain" description="RNase H type-1" evidence="1">
    <location>
        <begin position="4"/>
        <end position="135"/>
    </location>
</feature>